<gene>
    <name evidence="1" type="ORF">M404DRAFT_999494</name>
</gene>
<reference evidence="2" key="2">
    <citation type="submission" date="2015-01" db="EMBL/GenBank/DDBJ databases">
        <title>Evolutionary Origins and Diversification of the Mycorrhizal Mutualists.</title>
        <authorList>
            <consortium name="DOE Joint Genome Institute"/>
            <consortium name="Mycorrhizal Genomics Consortium"/>
            <person name="Kohler A."/>
            <person name="Kuo A."/>
            <person name="Nagy L.G."/>
            <person name="Floudas D."/>
            <person name="Copeland A."/>
            <person name="Barry K.W."/>
            <person name="Cichocki N."/>
            <person name="Veneault-Fourrey C."/>
            <person name="LaButti K."/>
            <person name="Lindquist E.A."/>
            <person name="Lipzen A."/>
            <person name="Lundell T."/>
            <person name="Morin E."/>
            <person name="Murat C."/>
            <person name="Riley R."/>
            <person name="Ohm R."/>
            <person name="Sun H."/>
            <person name="Tunlid A."/>
            <person name="Henrissat B."/>
            <person name="Grigoriev I.V."/>
            <person name="Hibbett D.S."/>
            <person name="Martin F."/>
        </authorList>
    </citation>
    <scope>NUCLEOTIDE SEQUENCE [LARGE SCALE GENOMIC DNA]</scope>
    <source>
        <strain evidence="2">Marx 270</strain>
    </source>
</reference>
<protein>
    <submittedName>
        <fullName evidence="1">Uncharacterized protein</fullName>
    </submittedName>
</protein>
<name>A0A0C3PDA9_PISTI</name>
<organism evidence="1 2">
    <name type="scientific">Pisolithus tinctorius Marx 270</name>
    <dbReference type="NCBI Taxonomy" id="870435"/>
    <lineage>
        <taxon>Eukaryota</taxon>
        <taxon>Fungi</taxon>
        <taxon>Dikarya</taxon>
        <taxon>Basidiomycota</taxon>
        <taxon>Agaricomycotina</taxon>
        <taxon>Agaricomycetes</taxon>
        <taxon>Agaricomycetidae</taxon>
        <taxon>Boletales</taxon>
        <taxon>Sclerodermatineae</taxon>
        <taxon>Pisolithaceae</taxon>
        <taxon>Pisolithus</taxon>
    </lineage>
</organism>
<sequence>MESRTFGVAGLGKPCRAAALLAIHNQNSSKRAPGQETACRLAPIRLVSLRPVKASVPTPTPGGTAAVSGLVRAPKAVLQLSISAPEFSGIGDSVCHRVT</sequence>
<keyword evidence="2" id="KW-1185">Reference proteome</keyword>
<feature type="non-terminal residue" evidence="1">
    <location>
        <position position="99"/>
    </location>
</feature>
<dbReference type="InParanoid" id="A0A0C3PDA9"/>
<evidence type="ECO:0000313" key="1">
    <source>
        <dbReference type="EMBL" id="KIO05759.1"/>
    </source>
</evidence>
<proteinExistence type="predicted"/>
<evidence type="ECO:0000313" key="2">
    <source>
        <dbReference type="Proteomes" id="UP000054217"/>
    </source>
</evidence>
<accession>A0A0C3PDA9</accession>
<dbReference type="AlphaFoldDB" id="A0A0C3PDA9"/>
<reference evidence="1 2" key="1">
    <citation type="submission" date="2014-04" db="EMBL/GenBank/DDBJ databases">
        <authorList>
            <consortium name="DOE Joint Genome Institute"/>
            <person name="Kuo A."/>
            <person name="Kohler A."/>
            <person name="Costa M.D."/>
            <person name="Nagy L.G."/>
            <person name="Floudas D."/>
            <person name="Copeland A."/>
            <person name="Barry K.W."/>
            <person name="Cichocki N."/>
            <person name="Veneault-Fourrey C."/>
            <person name="LaButti K."/>
            <person name="Lindquist E.A."/>
            <person name="Lipzen A."/>
            <person name="Lundell T."/>
            <person name="Morin E."/>
            <person name="Murat C."/>
            <person name="Sun H."/>
            <person name="Tunlid A."/>
            <person name="Henrissat B."/>
            <person name="Grigoriev I.V."/>
            <person name="Hibbett D.S."/>
            <person name="Martin F."/>
            <person name="Nordberg H.P."/>
            <person name="Cantor M.N."/>
            <person name="Hua S.X."/>
        </authorList>
    </citation>
    <scope>NUCLEOTIDE SEQUENCE [LARGE SCALE GENOMIC DNA]</scope>
    <source>
        <strain evidence="1 2">Marx 270</strain>
    </source>
</reference>
<dbReference type="EMBL" id="KN831965">
    <property type="protein sequence ID" value="KIO05759.1"/>
    <property type="molecule type" value="Genomic_DNA"/>
</dbReference>
<dbReference type="Proteomes" id="UP000054217">
    <property type="component" value="Unassembled WGS sequence"/>
</dbReference>
<dbReference type="HOGENOM" id="CLU_2326402_0_0_1"/>